<sequence>MAASTPIITLKLVIDKKEQRVLFAEADKDFVDFLFSLLVLPVSNIIQLLDNRAMVGGLAKIYQSASDLNEDYIQLDQNKDAILKPKTSLPIFSSQLPLLPPNTVSASSTASNVSAVIYKCTSCNRKSNAVYTSASSTCPYCFRPLTSYVHSKGGGFVKGLVKYMVMDDLVVSPMPTISNIALFGKYNIKDLSAVEEKVVHMGMNEEDGVDADDRNGAASTVNSARSGRLLRGAAGAGSAAAAAEEESEEQRRKRRLWISLSKEEIEEDVFAFTGSRPARRPKKKNRIAQKQVDEFQQIHIEFKLRSEDYEAIRSMGVSIGGIAMVRMVFFTFGCLLR</sequence>
<keyword evidence="1" id="KW-0812">Transmembrane</keyword>
<proteinExistence type="predicted"/>
<organism evidence="2 3">
    <name type="scientific">Deinandra increscens subsp. villosa</name>
    <dbReference type="NCBI Taxonomy" id="3103831"/>
    <lineage>
        <taxon>Eukaryota</taxon>
        <taxon>Viridiplantae</taxon>
        <taxon>Streptophyta</taxon>
        <taxon>Embryophyta</taxon>
        <taxon>Tracheophyta</taxon>
        <taxon>Spermatophyta</taxon>
        <taxon>Magnoliopsida</taxon>
        <taxon>eudicotyledons</taxon>
        <taxon>Gunneridae</taxon>
        <taxon>Pentapetalae</taxon>
        <taxon>asterids</taxon>
        <taxon>campanulids</taxon>
        <taxon>Asterales</taxon>
        <taxon>Asteraceae</taxon>
        <taxon>Asteroideae</taxon>
        <taxon>Heliantheae alliance</taxon>
        <taxon>Madieae</taxon>
        <taxon>Madiinae</taxon>
        <taxon>Deinandra</taxon>
    </lineage>
</organism>
<gene>
    <name evidence="2" type="ORF">SSX86_023803</name>
</gene>
<dbReference type="PANTHER" id="PTHR33103">
    <property type="entry name" value="OS01G0153900 PROTEIN"/>
    <property type="match status" value="1"/>
</dbReference>
<evidence type="ECO:0000256" key="1">
    <source>
        <dbReference type="SAM" id="Phobius"/>
    </source>
</evidence>
<protein>
    <submittedName>
        <fullName evidence="2">Uncharacterized protein</fullName>
    </submittedName>
</protein>
<dbReference type="PANTHER" id="PTHR33103:SF19">
    <property type="entry name" value="OS09G0544700 PROTEIN"/>
    <property type="match status" value="1"/>
</dbReference>
<dbReference type="Proteomes" id="UP001408789">
    <property type="component" value="Unassembled WGS sequence"/>
</dbReference>
<dbReference type="AlphaFoldDB" id="A0AAP0GQ20"/>
<name>A0AAP0GQ20_9ASTR</name>
<evidence type="ECO:0000313" key="2">
    <source>
        <dbReference type="EMBL" id="KAK9056442.1"/>
    </source>
</evidence>
<keyword evidence="1" id="KW-0472">Membrane</keyword>
<accession>A0AAP0GQ20</accession>
<dbReference type="Pfam" id="PF07797">
    <property type="entry name" value="DUF1639"/>
    <property type="match status" value="1"/>
</dbReference>
<evidence type="ECO:0000313" key="3">
    <source>
        <dbReference type="Proteomes" id="UP001408789"/>
    </source>
</evidence>
<comment type="caution">
    <text evidence="2">The sequence shown here is derived from an EMBL/GenBank/DDBJ whole genome shotgun (WGS) entry which is preliminary data.</text>
</comment>
<dbReference type="Pfam" id="PF05056">
    <property type="entry name" value="DUF674"/>
    <property type="match status" value="1"/>
</dbReference>
<dbReference type="EMBL" id="JBCNJP010000024">
    <property type="protein sequence ID" value="KAK9056442.1"/>
    <property type="molecule type" value="Genomic_DNA"/>
</dbReference>
<keyword evidence="1" id="KW-1133">Transmembrane helix</keyword>
<dbReference type="InterPro" id="IPR007750">
    <property type="entry name" value="DUF674"/>
</dbReference>
<dbReference type="InterPro" id="IPR012438">
    <property type="entry name" value="DUF1639"/>
</dbReference>
<keyword evidence="3" id="KW-1185">Reference proteome</keyword>
<reference evidence="2 3" key="1">
    <citation type="submission" date="2024-04" db="EMBL/GenBank/DDBJ databases">
        <title>The reference genome of an endangered Asteraceae, Deinandra increscens subsp. villosa, native to the Central Coast of California.</title>
        <authorList>
            <person name="Guilliams M."/>
            <person name="Hasenstab-Lehman K."/>
            <person name="Meyer R."/>
            <person name="Mcevoy S."/>
        </authorList>
    </citation>
    <scope>NUCLEOTIDE SEQUENCE [LARGE SCALE GENOMIC DNA]</scope>
    <source>
        <tissue evidence="2">Leaf</tissue>
    </source>
</reference>
<feature type="transmembrane region" description="Helical" evidence="1">
    <location>
        <begin position="315"/>
        <end position="336"/>
    </location>
</feature>